<sequence length="65" mass="6693">MMASVTSALLKQGAPGPADVRRPSGTWLTSPSGLCELGTVAATVYCLLPSRGSFLGLTAQQQLKT</sequence>
<dbReference type="AlphaFoldDB" id="A0A9X9LNX3"/>
<gene>
    <name evidence="2" type="ORF">BN2614_LOCUS2</name>
</gene>
<comment type="caution">
    <text evidence="2">The sequence shown here is derived from an EMBL/GenBank/DDBJ whole genome shotgun (WGS) entry which is preliminary data.</text>
</comment>
<dbReference type="EMBL" id="CYRY02009636">
    <property type="protein sequence ID" value="VCW77940.1"/>
    <property type="molecule type" value="Genomic_DNA"/>
</dbReference>
<evidence type="ECO:0000313" key="2">
    <source>
        <dbReference type="EMBL" id="VCW77940.1"/>
    </source>
</evidence>
<feature type="region of interest" description="Disordered" evidence="1">
    <location>
        <begin position="1"/>
        <end position="25"/>
    </location>
</feature>
<organism evidence="2 3">
    <name type="scientific">Gulo gulo</name>
    <name type="common">Wolverine</name>
    <name type="synonym">Gluton</name>
    <dbReference type="NCBI Taxonomy" id="48420"/>
    <lineage>
        <taxon>Eukaryota</taxon>
        <taxon>Metazoa</taxon>
        <taxon>Chordata</taxon>
        <taxon>Craniata</taxon>
        <taxon>Vertebrata</taxon>
        <taxon>Euteleostomi</taxon>
        <taxon>Mammalia</taxon>
        <taxon>Eutheria</taxon>
        <taxon>Laurasiatheria</taxon>
        <taxon>Carnivora</taxon>
        <taxon>Caniformia</taxon>
        <taxon>Musteloidea</taxon>
        <taxon>Mustelidae</taxon>
        <taxon>Guloninae</taxon>
        <taxon>Gulo</taxon>
    </lineage>
</organism>
<evidence type="ECO:0000313" key="3">
    <source>
        <dbReference type="Proteomes" id="UP000269945"/>
    </source>
</evidence>
<reference evidence="2 3" key="1">
    <citation type="submission" date="2018-10" db="EMBL/GenBank/DDBJ databases">
        <authorList>
            <person name="Ekblom R."/>
            <person name="Jareborg N."/>
        </authorList>
    </citation>
    <scope>NUCLEOTIDE SEQUENCE [LARGE SCALE GENOMIC DNA]</scope>
    <source>
        <tissue evidence="2">Muscle</tissue>
    </source>
</reference>
<protein>
    <submittedName>
        <fullName evidence="2">Uncharacterized protein</fullName>
    </submittedName>
</protein>
<dbReference type="Proteomes" id="UP000269945">
    <property type="component" value="Unassembled WGS sequence"/>
</dbReference>
<feature type="non-terminal residue" evidence="2">
    <location>
        <position position="65"/>
    </location>
</feature>
<proteinExistence type="predicted"/>
<keyword evidence="3" id="KW-1185">Reference proteome</keyword>
<accession>A0A9X9LNX3</accession>
<name>A0A9X9LNX3_GULGU</name>
<evidence type="ECO:0000256" key="1">
    <source>
        <dbReference type="SAM" id="MobiDB-lite"/>
    </source>
</evidence>